<dbReference type="EMBL" id="CP038498">
    <property type="protein sequence ID" value="QJA19279.1"/>
    <property type="molecule type" value="Genomic_DNA"/>
</dbReference>
<dbReference type="RefSeq" id="WP_107168166.1">
    <property type="nucleotide sequence ID" value="NZ_CP038498.1"/>
</dbReference>
<sequence length="435" mass="48905">MKPLSRKAKNTETAHASLVLPVGRNGWVAGLKWVPEADMTSTTSRFARTFKTYPGTHRVAIGKKRPRNMGYGRSGRLHQRRTLYSLAGAFLQHEGDNSYGIYQIDESRWVFLATLNGQPSVMADIVGSLNEVLNSQTRFLSFNDAPADGWTLAADPESATSWQVLTQDLSHQQLKQIRLVRLTSPYRMFIAVLLLAAIGVGGGYWQQENELAEQHAVALAALKAEQTKARQQAQAHTFPHPWAKVWPTSYFLSKCYFTRQPLPVSIAGWLLNAGECVNEGMRLRYDARPGSTVADFDKRVRELFGQTASFKFLEGAKSGDVFIPFITDSAPIPWRDEPVPMARVQLIRFVSHFQRRNIEVPLTKVAPPTHAPGDAPDKQVQDWHEYTFTIDSRLAPEWLLADFDETGIRLNSIAFTLSAEGQFDYKIQGHLYAQK</sequence>
<feature type="transmembrane region" description="Helical" evidence="1">
    <location>
        <begin position="186"/>
        <end position="205"/>
    </location>
</feature>
<proteinExistence type="predicted"/>
<organism evidence="2 3">
    <name type="scientific">Pectobacterium punjabense</name>
    <dbReference type="NCBI Taxonomy" id="2108399"/>
    <lineage>
        <taxon>Bacteria</taxon>
        <taxon>Pseudomonadati</taxon>
        <taxon>Pseudomonadota</taxon>
        <taxon>Gammaproteobacteria</taxon>
        <taxon>Enterobacterales</taxon>
        <taxon>Pectobacteriaceae</taxon>
        <taxon>Pectobacterium</taxon>
    </lineage>
</organism>
<name>A0ABX6KZ00_9GAMM</name>
<keyword evidence="1" id="KW-0472">Membrane</keyword>
<dbReference type="InterPro" id="IPR009663">
    <property type="entry name" value="PAP_PilO"/>
</dbReference>
<dbReference type="Proteomes" id="UP000502681">
    <property type="component" value="Chromosome"/>
</dbReference>
<keyword evidence="1" id="KW-1133">Transmembrane helix</keyword>
<evidence type="ECO:0000256" key="1">
    <source>
        <dbReference type="SAM" id="Phobius"/>
    </source>
</evidence>
<dbReference type="Pfam" id="PF06864">
    <property type="entry name" value="PAP_PilO"/>
    <property type="match status" value="1"/>
</dbReference>
<evidence type="ECO:0000313" key="2">
    <source>
        <dbReference type="EMBL" id="QJA19279.1"/>
    </source>
</evidence>
<reference evidence="2 3" key="1">
    <citation type="submission" date="2019-04" db="EMBL/GenBank/DDBJ databases">
        <title>Whole Genome Sequencing of Pectobacterium punjabense SS95.</title>
        <authorList>
            <person name="Sarfraz S."/>
            <person name="Oulghazi S."/>
            <person name="Roques C."/>
            <person name="Vandecasteele C."/>
            <person name="Faure D."/>
        </authorList>
    </citation>
    <scope>NUCLEOTIDE SEQUENCE [LARGE SCALE GENOMIC DNA]</scope>
    <source>
        <strain evidence="2 3">SS95</strain>
    </source>
</reference>
<dbReference type="GeneID" id="90762236"/>
<evidence type="ECO:0000313" key="3">
    <source>
        <dbReference type="Proteomes" id="UP000502681"/>
    </source>
</evidence>
<keyword evidence="1" id="KW-0812">Transmembrane</keyword>
<protein>
    <submittedName>
        <fullName evidence="2">Pilus assembly protein</fullName>
    </submittedName>
</protein>
<keyword evidence="3" id="KW-1185">Reference proteome</keyword>
<gene>
    <name evidence="2" type="ORF">E2566_04700</name>
</gene>
<accession>A0ABX6KZ00</accession>